<evidence type="ECO:0000313" key="1">
    <source>
        <dbReference type="EMBL" id="ADE56601.1"/>
    </source>
</evidence>
<dbReference type="OrthoDB" id="2168082at2"/>
<dbReference type="EMBL" id="CP001997">
    <property type="protein sequence ID" value="ADE56601.1"/>
    <property type="molecule type" value="Genomic_DNA"/>
</dbReference>
<dbReference type="RefSeq" id="WP_013047867.1">
    <property type="nucleotide sequence ID" value="NC_014011.1"/>
</dbReference>
<protein>
    <submittedName>
        <fullName evidence="1">Uncharacterized protein</fullName>
    </submittedName>
</protein>
<evidence type="ECO:0000313" key="2">
    <source>
        <dbReference type="Proteomes" id="UP000002366"/>
    </source>
</evidence>
<accession>D5EDG9</accession>
<proteinExistence type="predicted"/>
<dbReference type="InterPro" id="IPR045613">
    <property type="entry name" value="DUF6448"/>
</dbReference>
<dbReference type="eggNOG" id="ENOG5031KIR">
    <property type="taxonomic scope" value="Bacteria"/>
</dbReference>
<name>D5EDG9_AMICL</name>
<dbReference type="KEGG" id="aco:Amico_0460"/>
<dbReference type="AlphaFoldDB" id="D5EDG9"/>
<reference evidence="1 2" key="1">
    <citation type="journal article" date="2010" name="Stand. Genomic Sci.">
        <title>Complete genome sequence of Aminobacterium colombiense type strain (ALA-1).</title>
        <authorList>
            <person name="Chertkov O."/>
            <person name="Sikorski J."/>
            <person name="Brambilla E."/>
            <person name="Lapidus A."/>
            <person name="Copeland A."/>
            <person name="Glavina Del Rio T."/>
            <person name="Nolan M."/>
            <person name="Lucas S."/>
            <person name="Tice H."/>
            <person name="Cheng J.F."/>
            <person name="Han C."/>
            <person name="Detter J.C."/>
            <person name="Bruce D."/>
            <person name="Tapia R."/>
            <person name="Goodwin L."/>
            <person name="Pitluck S."/>
            <person name="Liolios K."/>
            <person name="Ivanova N."/>
            <person name="Mavromatis K."/>
            <person name="Ovchinnikova G."/>
            <person name="Pati A."/>
            <person name="Chen A."/>
            <person name="Palaniappan K."/>
            <person name="Land M."/>
            <person name="Hauser L."/>
            <person name="Chang Y.J."/>
            <person name="Jeffries C.D."/>
            <person name="Spring S."/>
            <person name="Rohde M."/>
            <person name="Goker M."/>
            <person name="Bristow J."/>
            <person name="Eisen J.A."/>
            <person name="Markowitz V."/>
            <person name="Hugenholtz P."/>
            <person name="Kyrpides N.C."/>
            <person name="Klenk H.P."/>
        </authorList>
    </citation>
    <scope>NUCLEOTIDE SEQUENCE [LARGE SCALE GENOMIC DNA]</scope>
    <source>
        <strain evidence="2">DSM 12261 / ALA-1</strain>
    </source>
</reference>
<dbReference type="Pfam" id="PF20046">
    <property type="entry name" value="DUF6448"/>
    <property type="match status" value="1"/>
</dbReference>
<sequence length="196" mass="21962">MELILILTLAVVIVAVFMGKRQAEAHCDTLSGPVIKAALIAFEQQDVAPVLKWIRPEDEPEIREAFDLSCYVRNLGPDARKLAERAFFETLIRVHRMGEGASYEGIKPDSSVPPVVAKADEALESGDVSDLANRISNHVKQTVEKRFQHAWEKKQSAEESPEKGRDFVKAYISFVHYVEGIHAMTMKGHAHGEHHH</sequence>
<keyword evidence="2" id="KW-1185">Reference proteome</keyword>
<dbReference type="STRING" id="572547.Amico_0460"/>
<dbReference type="HOGENOM" id="CLU_102544_0_0_0"/>
<organism evidence="1 2">
    <name type="scientific">Aminobacterium colombiense (strain DSM 12261 / ALA-1)</name>
    <dbReference type="NCBI Taxonomy" id="572547"/>
    <lineage>
        <taxon>Bacteria</taxon>
        <taxon>Thermotogati</taxon>
        <taxon>Synergistota</taxon>
        <taxon>Synergistia</taxon>
        <taxon>Synergistales</taxon>
        <taxon>Aminobacteriaceae</taxon>
        <taxon>Aminobacterium</taxon>
    </lineage>
</organism>
<gene>
    <name evidence="1" type="ordered locus">Amico_0460</name>
</gene>
<dbReference type="Proteomes" id="UP000002366">
    <property type="component" value="Chromosome"/>
</dbReference>